<evidence type="ECO:0000256" key="1">
    <source>
        <dbReference type="ARBA" id="ARBA00004196"/>
    </source>
</evidence>
<evidence type="ECO:0000256" key="5">
    <source>
        <dbReference type="ARBA" id="ARBA00023284"/>
    </source>
</evidence>
<name>A0ABP5AIQ8_9ACTN</name>
<comment type="caution">
    <text evidence="8">The sequence shown here is derived from an EMBL/GenBank/DDBJ whole genome shotgun (WGS) entry which is preliminary data.</text>
</comment>
<dbReference type="PANTHER" id="PTHR42852">
    <property type="entry name" value="THIOL:DISULFIDE INTERCHANGE PROTEIN DSBE"/>
    <property type="match status" value="1"/>
</dbReference>
<keyword evidence="2" id="KW-0201">Cytochrome c-type biogenesis</keyword>
<feature type="domain" description="Thioredoxin" evidence="7">
    <location>
        <begin position="75"/>
        <end position="217"/>
    </location>
</feature>
<keyword evidence="3" id="KW-0812">Transmembrane</keyword>
<gene>
    <name evidence="8" type="ORF">GCM10009737_13850</name>
</gene>
<dbReference type="RefSeq" id="WP_344005513.1">
    <property type="nucleotide sequence ID" value="NZ_BAAAMY010000004.1"/>
</dbReference>
<dbReference type="PROSITE" id="PS51257">
    <property type="entry name" value="PROKAR_LIPOPROTEIN"/>
    <property type="match status" value="1"/>
</dbReference>
<evidence type="ECO:0000256" key="2">
    <source>
        <dbReference type="ARBA" id="ARBA00022748"/>
    </source>
</evidence>
<sequence length="220" mass="22843">MTRRPATRSRRAAALAGLAATCLVLAGCTGDDGGGSRFEVPALGPADVDVDTPALRRATEAAGVEDCPEVAPDATAVPGGLPDVTLPCFGGGGSVDLSGLRGPMVISVWAAWCGPCREEMPQLQAFHERYGDEVALLGIDFQDVQTDEAMDLIEETGATYPQVADPSAAIDGAEPFPRLAGIPFLAFVDADGVVTHREFVIIDSPEQLADLASEHLGVDL</sequence>
<dbReference type="PROSITE" id="PS00194">
    <property type="entry name" value="THIOREDOXIN_1"/>
    <property type="match status" value="1"/>
</dbReference>
<comment type="subcellular location">
    <subcellularLocation>
        <location evidence="1">Cell envelope</location>
    </subcellularLocation>
</comment>
<dbReference type="InterPro" id="IPR036249">
    <property type="entry name" value="Thioredoxin-like_sf"/>
</dbReference>
<reference evidence="9" key="1">
    <citation type="journal article" date="2019" name="Int. J. Syst. Evol. Microbiol.">
        <title>The Global Catalogue of Microorganisms (GCM) 10K type strain sequencing project: providing services to taxonomists for standard genome sequencing and annotation.</title>
        <authorList>
            <consortium name="The Broad Institute Genomics Platform"/>
            <consortium name="The Broad Institute Genome Sequencing Center for Infectious Disease"/>
            <person name="Wu L."/>
            <person name="Ma J."/>
        </authorList>
    </citation>
    <scope>NUCLEOTIDE SEQUENCE [LARGE SCALE GENOMIC DNA]</scope>
    <source>
        <strain evidence="9">JCM 14046</strain>
    </source>
</reference>
<keyword evidence="4" id="KW-1015">Disulfide bond</keyword>
<keyword evidence="5" id="KW-0676">Redox-active center</keyword>
<keyword evidence="6" id="KW-0732">Signal</keyword>
<keyword evidence="9" id="KW-1185">Reference proteome</keyword>
<evidence type="ECO:0000256" key="3">
    <source>
        <dbReference type="ARBA" id="ARBA00022968"/>
    </source>
</evidence>
<dbReference type="PANTHER" id="PTHR42852:SF6">
    <property type="entry name" value="THIOL:DISULFIDE INTERCHANGE PROTEIN DSBE"/>
    <property type="match status" value="1"/>
</dbReference>
<evidence type="ECO:0000313" key="9">
    <source>
        <dbReference type="Proteomes" id="UP001501612"/>
    </source>
</evidence>
<proteinExistence type="predicted"/>
<accession>A0ABP5AIQ8</accession>
<evidence type="ECO:0000259" key="7">
    <source>
        <dbReference type="PROSITE" id="PS51352"/>
    </source>
</evidence>
<dbReference type="InterPro" id="IPR013766">
    <property type="entry name" value="Thioredoxin_domain"/>
</dbReference>
<protein>
    <recommendedName>
        <fullName evidence="7">Thioredoxin domain-containing protein</fullName>
    </recommendedName>
</protein>
<evidence type="ECO:0000313" key="8">
    <source>
        <dbReference type="EMBL" id="GAA1913755.1"/>
    </source>
</evidence>
<dbReference type="SUPFAM" id="SSF52833">
    <property type="entry name" value="Thioredoxin-like"/>
    <property type="match status" value="1"/>
</dbReference>
<dbReference type="InterPro" id="IPR000866">
    <property type="entry name" value="AhpC/TSA"/>
</dbReference>
<dbReference type="Gene3D" id="3.40.30.10">
    <property type="entry name" value="Glutaredoxin"/>
    <property type="match status" value="1"/>
</dbReference>
<feature type="signal peptide" evidence="6">
    <location>
        <begin position="1"/>
        <end position="26"/>
    </location>
</feature>
<dbReference type="InterPro" id="IPR050553">
    <property type="entry name" value="Thioredoxin_ResA/DsbE_sf"/>
</dbReference>
<dbReference type="Pfam" id="PF00578">
    <property type="entry name" value="AhpC-TSA"/>
    <property type="match status" value="1"/>
</dbReference>
<dbReference type="PROSITE" id="PS51352">
    <property type="entry name" value="THIOREDOXIN_2"/>
    <property type="match status" value="1"/>
</dbReference>
<evidence type="ECO:0000256" key="6">
    <source>
        <dbReference type="SAM" id="SignalP"/>
    </source>
</evidence>
<dbReference type="InterPro" id="IPR017937">
    <property type="entry name" value="Thioredoxin_CS"/>
</dbReference>
<dbReference type="Proteomes" id="UP001501612">
    <property type="component" value="Unassembled WGS sequence"/>
</dbReference>
<feature type="chain" id="PRO_5046694266" description="Thioredoxin domain-containing protein" evidence="6">
    <location>
        <begin position="27"/>
        <end position="220"/>
    </location>
</feature>
<organism evidence="8 9">
    <name type="scientific">Nocardioides lentus</name>
    <dbReference type="NCBI Taxonomy" id="338077"/>
    <lineage>
        <taxon>Bacteria</taxon>
        <taxon>Bacillati</taxon>
        <taxon>Actinomycetota</taxon>
        <taxon>Actinomycetes</taxon>
        <taxon>Propionibacteriales</taxon>
        <taxon>Nocardioidaceae</taxon>
        <taxon>Nocardioides</taxon>
    </lineage>
</organism>
<keyword evidence="3" id="KW-0735">Signal-anchor</keyword>
<dbReference type="EMBL" id="BAAAMY010000004">
    <property type="protein sequence ID" value="GAA1913755.1"/>
    <property type="molecule type" value="Genomic_DNA"/>
</dbReference>
<evidence type="ECO:0000256" key="4">
    <source>
        <dbReference type="ARBA" id="ARBA00023157"/>
    </source>
</evidence>
<dbReference type="CDD" id="cd02966">
    <property type="entry name" value="TlpA_like_family"/>
    <property type="match status" value="1"/>
</dbReference>